<comment type="caution">
    <text evidence="1">The sequence shown here is derived from an EMBL/GenBank/DDBJ whole genome shotgun (WGS) entry which is preliminary data.</text>
</comment>
<accession>A0A507CHM2</accession>
<sequence>MYGGSICLHPTLCKACAMKQGTGGKCQTCKEMFGDVKRIY</sequence>
<keyword evidence="2" id="KW-1185">Reference proteome</keyword>
<dbReference type="RefSeq" id="XP_031027163.1">
    <property type="nucleotide sequence ID" value="XM_031166849.1"/>
</dbReference>
<evidence type="ECO:0000313" key="1">
    <source>
        <dbReference type="EMBL" id="TPX37093.1"/>
    </source>
</evidence>
<dbReference type="EMBL" id="QEAO01000003">
    <property type="protein sequence ID" value="TPX37093.1"/>
    <property type="molecule type" value="Genomic_DNA"/>
</dbReference>
<organism evidence="1 2">
    <name type="scientific">Synchytrium microbalum</name>
    <dbReference type="NCBI Taxonomy" id="1806994"/>
    <lineage>
        <taxon>Eukaryota</taxon>
        <taxon>Fungi</taxon>
        <taxon>Fungi incertae sedis</taxon>
        <taxon>Chytridiomycota</taxon>
        <taxon>Chytridiomycota incertae sedis</taxon>
        <taxon>Chytridiomycetes</taxon>
        <taxon>Synchytriales</taxon>
        <taxon>Synchytriaceae</taxon>
        <taxon>Synchytrium</taxon>
    </lineage>
</organism>
<dbReference type="Proteomes" id="UP000319731">
    <property type="component" value="Unassembled WGS sequence"/>
</dbReference>
<protein>
    <submittedName>
        <fullName evidence="1">Uncharacterized protein</fullName>
    </submittedName>
</protein>
<name>A0A507CHM2_9FUNG</name>
<dbReference type="AlphaFoldDB" id="A0A507CHM2"/>
<dbReference type="GeneID" id="42002146"/>
<reference evidence="1 2" key="1">
    <citation type="journal article" date="2019" name="Sci. Rep.">
        <title>Comparative genomics of chytrid fungi reveal insights into the obligate biotrophic and pathogenic lifestyle of Synchytrium endobioticum.</title>
        <authorList>
            <person name="van de Vossenberg B.T.L.H."/>
            <person name="Warris S."/>
            <person name="Nguyen H.D.T."/>
            <person name="van Gent-Pelzer M.P.E."/>
            <person name="Joly D.L."/>
            <person name="van de Geest H.C."/>
            <person name="Bonants P.J.M."/>
            <person name="Smith D.S."/>
            <person name="Levesque C.A."/>
            <person name="van der Lee T.A.J."/>
        </authorList>
    </citation>
    <scope>NUCLEOTIDE SEQUENCE [LARGE SCALE GENOMIC DNA]</scope>
    <source>
        <strain evidence="1 2">JEL517</strain>
    </source>
</reference>
<dbReference type="OrthoDB" id="269956at2759"/>
<proteinExistence type="predicted"/>
<evidence type="ECO:0000313" key="2">
    <source>
        <dbReference type="Proteomes" id="UP000319731"/>
    </source>
</evidence>
<gene>
    <name evidence="1" type="ORF">SmJEL517_g00921</name>
</gene>